<gene>
    <name evidence="8" type="ORF">M5X09_07315</name>
</gene>
<keyword evidence="9" id="KW-1185">Reference proteome</keyword>
<name>A0ABT4DQ52_9BACL</name>
<dbReference type="RefSeq" id="WP_087434737.1">
    <property type="nucleotide sequence ID" value="NZ_JAMDLV010000015.1"/>
</dbReference>
<feature type="transmembrane region" description="Helical" evidence="6">
    <location>
        <begin position="322"/>
        <end position="348"/>
    </location>
</feature>
<evidence type="ECO:0000313" key="9">
    <source>
        <dbReference type="Proteomes" id="UP001207626"/>
    </source>
</evidence>
<feature type="transmembrane region" description="Helical" evidence="6">
    <location>
        <begin position="369"/>
        <end position="389"/>
    </location>
</feature>
<comment type="subcellular location">
    <subcellularLocation>
        <location evidence="1">Cell membrane</location>
        <topology evidence="1">Multi-pass membrane protein</topology>
    </subcellularLocation>
</comment>
<evidence type="ECO:0000259" key="7">
    <source>
        <dbReference type="PROSITE" id="PS50850"/>
    </source>
</evidence>
<evidence type="ECO:0000313" key="8">
    <source>
        <dbReference type="EMBL" id="MCY9519492.1"/>
    </source>
</evidence>
<evidence type="ECO:0000256" key="3">
    <source>
        <dbReference type="ARBA" id="ARBA00022692"/>
    </source>
</evidence>
<dbReference type="PANTHER" id="PTHR11328">
    <property type="entry name" value="MAJOR FACILITATOR SUPERFAMILY DOMAIN-CONTAINING PROTEIN"/>
    <property type="match status" value="1"/>
</dbReference>
<sequence>MGNQVSWKERISYGLGDTASNLVFQMITMYLMFFYTDVYGLNVAAVGTLFLVARVIDAFDSPIIGVLIDRTNTKWGKSRPYFLWLALPFAIVAVLTFMTPDFGGTGKLVYAYVTYILLGILYAAINLPLTSLLPSMTSNSQERTVVNSVRMIFGQLGGLVVSIGALPLVAAFGKGNQQQGFMWTMILFAAIAVVFFFTTFANTRERVQTADGNQAVPFRQSVKALKGNVPWWLLLVINVFVWVAMTGKGQSTVFFLKYNLGREDLVPLVNGLNVLMLVGIALMPLLTKRIGKRNTALLGMVLGALGQLIAYGAAVMSSIPVLLGAVIIGNVGIGFAAGLLFAMLADTVDYGEWKSGVRAQGLLTAASSFGVKFGMGIGGALAAWVLAIGKYVPNQEQAASGLAAIQFNFVWMPFICFVICAVLFLFYKLDHVEQQMIGELEVKRQGGATTLQA</sequence>
<dbReference type="InterPro" id="IPR039672">
    <property type="entry name" value="MFS_2"/>
</dbReference>
<feature type="transmembrane region" description="Helical" evidence="6">
    <location>
        <begin position="229"/>
        <end position="245"/>
    </location>
</feature>
<feature type="domain" description="Major facilitator superfamily (MFS) profile" evidence="7">
    <location>
        <begin position="1"/>
        <end position="433"/>
    </location>
</feature>
<organism evidence="8 9">
    <name type="scientific">Paenibacillus apiarius</name>
    <dbReference type="NCBI Taxonomy" id="46240"/>
    <lineage>
        <taxon>Bacteria</taxon>
        <taxon>Bacillati</taxon>
        <taxon>Bacillota</taxon>
        <taxon>Bacilli</taxon>
        <taxon>Bacillales</taxon>
        <taxon>Paenibacillaceae</taxon>
        <taxon>Paenibacillus</taxon>
    </lineage>
</organism>
<keyword evidence="3 6" id="KW-0812">Transmembrane</keyword>
<feature type="transmembrane region" description="Helical" evidence="6">
    <location>
        <begin position="265"/>
        <end position="285"/>
    </location>
</feature>
<evidence type="ECO:0000256" key="1">
    <source>
        <dbReference type="ARBA" id="ARBA00004651"/>
    </source>
</evidence>
<evidence type="ECO:0000256" key="4">
    <source>
        <dbReference type="ARBA" id="ARBA00022989"/>
    </source>
</evidence>
<comment type="caution">
    <text evidence="8">The sequence shown here is derived from an EMBL/GenBank/DDBJ whole genome shotgun (WGS) entry which is preliminary data.</text>
</comment>
<dbReference type="Gene3D" id="1.20.1250.20">
    <property type="entry name" value="MFS general substrate transporter like domains"/>
    <property type="match status" value="2"/>
</dbReference>
<evidence type="ECO:0000256" key="5">
    <source>
        <dbReference type="ARBA" id="ARBA00023136"/>
    </source>
</evidence>
<dbReference type="Proteomes" id="UP001207626">
    <property type="component" value="Unassembled WGS sequence"/>
</dbReference>
<dbReference type="InterPro" id="IPR020846">
    <property type="entry name" value="MFS_dom"/>
</dbReference>
<feature type="transmembrane region" description="Helical" evidence="6">
    <location>
        <begin position="409"/>
        <end position="427"/>
    </location>
</feature>
<evidence type="ECO:0000256" key="6">
    <source>
        <dbReference type="SAM" id="Phobius"/>
    </source>
</evidence>
<feature type="transmembrane region" description="Helical" evidence="6">
    <location>
        <begin position="12"/>
        <end position="33"/>
    </location>
</feature>
<keyword evidence="4 6" id="KW-1133">Transmembrane helix</keyword>
<dbReference type="InterPro" id="IPR036259">
    <property type="entry name" value="MFS_trans_sf"/>
</dbReference>
<dbReference type="PANTHER" id="PTHR11328:SF24">
    <property type="entry name" value="MAJOR FACILITATOR SUPERFAMILY (MFS) PROFILE DOMAIN-CONTAINING PROTEIN"/>
    <property type="match status" value="1"/>
</dbReference>
<dbReference type="InterPro" id="IPR001927">
    <property type="entry name" value="Na/Gal_symport"/>
</dbReference>
<protein>
    <submittedName>
        <fullName evidence="8">MFS transporter</fullName>
    </submittedName>
</protein>
<feature type="transmembrane region" description="Helical" evidence="6">
    <location>
        <begin position="39"/>
        <end position="59"/>
    </location>
</feature>
<keyword evidence="2" id="KW-0813">Transport</keyword>
<dbReference type="SUPFAM" id="SSF103473">
    <property type="entry name" value="MFS general substrate transporter"/>
    <property type="match status" value="1"/>
</dbReference>
<dbReference type="CDD" id="cd17332">
    <property type="entry name" value="MFS_MelB_like"/>
    <property type="match status" value="1"/>
</dbReference>
<evidence type="ECO:0000256" key="2">
    <source>
        <dbReference type="ARBA" id="ARBA00022448"/>
    </source>
</evidence>
<keyword evidence="5 6" id="KW-0472">Membrane</keyword>
<feature type="transmembrane region" description="Helical" evidence="6">
    <location>
        <begin position="110"/>
        <end position="129"/>
    </location>
</feature>
<proteinExistence type="predicted"/>
<reference evidence="8 9" key="1">
    <citation type="submission" date="2022-05" db="EMBL/GenBank/DDBJ databases">
        <title>Genome Sequencing of Bee-Associated Microbes.</title>
        <authorList>
            <person name="Dunlap C."/>
        </authorList>
    </citation>
    <scope>NUCLEOTIDE SEQUENCE [LARGE SCALE GENOMIC DNA]</scope>
    <source>
        <strain evidence="8 9">NRRL NRS-1438</strain>
    </source>
</reference>
<feature type="transmembrane region" description="Helical" evidence="6">
    <location>
        <begin position="181"/>
        <end position="201"/>
    </location>
</feature>
<dbReference type="PROSITE" id="PS50850">
    <property type="entry name" value="MFS"/>
    <property type="match status" value="1"/>
</dbReference>
<dbReference type="Pfam" id="PF13347">
    <property type="entry name" value="MFS_2"/>
    <property type="match status" value="1"/>
</dbReference>
<dbReference type="EMBL" id="JAMDLW010000008">
    <property type="protein sequence ID" value="MCY9519492.1"/>
    <property type="molecule type" value="Genomic_DNA"/>
</dbReference>
<feature type="transmembrane region" description="Helical" evidence="6">
    <location>
        <begin position="80"/>
        <end position="98"/>
    </location>
</feature>
<feature type="transmembrane region" description="Helical" evidence="6">
    <location>
        <begin position="297"/>
        <end position="316"/>
    </location>
</feature>
<feature type="transmembrane region" description="Helical" evidence="6">
    <location>
        <begin position="149"/>
        <end position="169"/>
    </location>
</feature>
<accession>A0ABT4DQ52</accession>
<dbReference type="NCBIfam" id="TIGR00792">
    <property type="entry name" value="gph"/>
    <property type="match status" value="1"/>
</dbReference>